<protein>
    <submittedName>
        <fullName evidence="1">Uncharacterized protein</fullName>
    </submittedName>
</protein>
<comment type="caution">
    <text evidence="1">The sequence shown here is derived from an EMBL/GenBank/DDBJ whole genome shotgun (WGS) entry which is preliminary data.</text>
</comment>
<keyword evidence="2" id="KW-1185">Reference proteome</keyword>
<dbReference type="RefSeq" id="WP_341699622.1">
    <property type="nucleotide sequence ID" value="NZ_JBBYHU010000006.1"/>
</dbReference>
<accession>A0ABU9HJT3</accession>
<evidence type="ECO:0000313" key="2">
    <source>
        <dbReference type="Proteomes" id="UP001398556"/>
    </source>
</evidence>
<reference evidence="1 2" key="1">
    <citation type="submission" date="2024-04" db="EMBL/GenBank/DDBJ databases">
        <title>Flavobacterium sp. DGU99 16S ribosomal RNA gene Genome sequencing and assembly.</title>
        <authorList>
            <person name="Park S."/>
        </authorList>
    </citation>
    <scope>NUCLEOTIDE SEQUENCE [LARGE SCALE GENOMIC DNA]</scope>
    <source>
        <strain evidence="1 2">DGU99</strain>
    </source>
</reference>
<evidence type="ECO:0000313" key="1">
    <source>
        <dbReference type="EMBL" id="MEL1240380.1"/>
    </source>
</evidence>
<proteinExistence type="predicted"/>
<dbReference type="EMBL" id="JBBYHU010000006">
    <property type="protein sequence ID" value="MEL1240380.1"/>
    <property type="molecule type" value="Genomic_DNA"/>
</dbReference>
<organism evidence="1 2">
    <name type="scientific">Flavobacterium flavipallidum</name>
    <dbReference type="NCBI Taxonomy" id="3139140"/>
    <lineage>
        <taxon>Bacteria</taxon>
        <taxon>Pseudomonadati</taxon>
        <taxon>Bacteroidota</taxon>
        <taxon>Flavobacteriia</taxon>
        <taxon>Flavobacteriales</taxon>
        <taxon>Flavobacteriaceae</taxon>
        <taxon>Flavobacterium</taxon>
    </lineage>
</organism>
<sequence>MENLEQQEKIINLGKLFVKELKLEPGVDTFSRWMAHYLAEKMSVAEQSEGSQKEAAEKECFDVILKLWQHRHSLPTGRRPFESFESLLETLSKLKPDTDDPYFYNAFRSKDLTRLKIDNTPVEEWMDIAKEIDKTSRIWIEYAFNQASNNAKNEKTKEWIENTIELSDNTETDIINVLLDNNTTFNIDDDFSKQYDIERLTKRISQLQKYAKLNETILNAYKTDLENHQAK</sequence>
<dbReference type="Proteomes" id="UP001398556">
    <property type="component" value="Unassembled WGS sequence"/>
</dbReference>
<name>A0ABU9HJT3_9FLAO</name>
<gene>
    <name evidence="1" type="ORF">AAEO59_04900</name>
</gene>